<dbReference type="OrthoDB" id="8481804at2"/>
<organism evidence="1 2">
    <name type="scientific">Candidatus Phycosocius bacilliformis</name>
    <dbReference type="NCBI Taxonomy" id="1445552"/>
    <lineage>
        <taxon>Bacteria</taxon>
        <taxon>Pseudomonadati</taxon>
        <taxon>Pseudomonadota</taxon>
        <taxon>Alphaproteobacteria</taxon>
        <taxon>Caulobacterales</taxon>
        <taxon>Caulobacterales incertae sedis</taxon>
        <taxon>Candidatus Phycosocius</taxon>
    </lineage>
</organism>
<reference evidence="1 2" key="1">
    <citation type="journal article" date="2018" name="Genome Announc.">
        <title>Draft Genome Sequence of "Candidatus Phycosocius bacilliformis," an Alphaproteobacterial Ectosymbiont of the Hydrocarbon-Producing Green Alga Botryococcus braunii.</title>
        <authorList>
            <person name="Tanabe Y."/>
            <person name="Yamaguchi H."/>
            <person name="Watanabe M.M."/>
        </authorList>
    </citation>
    <scope>NUCLEOTIDE SEQUENCE [LARGE SCALE GENOMIC DNA]</scope>
    <source>
        <strain evidence="1 2">BOTRYCO-2</strain>
    </source>
</reference>
<evidence type="ECO:0000313" key="1">
    <source>
        <dbReference type="EMBL" id="GBF57876.1"/>
    </source>
</evidence>
<accession>A0A2P2E9Y6</accession>
<keyword evidence="2" id="KW-1185">Reference proteome</keyword>
<dbReference type="Proteomes" id="UP000245086">
    <property type="component" value="Unassembled WGS sequence"/>
</dbReference>
<evidence type="ECO:0000313" key="2">
    <source>
        <dbReference type="Proteomes" id="UP000245086"/>
    </source>
</evidence>
<comment type="caution">
    <text evidence="1">The sequence shown here is derived from an EMBL/GenBank/DDBJ whole genome shotgun (WGS) entry which is preliminary data.</text>
</comment>
<gene>
    <name evidence="1" type="ORF">PbB2_01546</name>
</gene>
<proteinExistence type="predicted"/>
<dbReference type="RefSeq" id="WP_108984750.1">
    <property type="nucleotide sequence ID" value="NZ_BFBR01000004.1"/>
</dbReference>
<sequence>MANFESYRWRKTTDIAREYPLFELLIGDTSFLDLGFNDDGILEVSFNPTAGGLLLSWDRLQELLNEGKTLAEAE</sequence>
<dbReference type="AlphaFoldDB" id="A0A2P2E9Y6"/>
<dbReference type="EMBL" id="BFBR01000004">
    <property type="protein sequence ID" value="GBF57876.1"/>
    <property type="molecule type" value="Genomic_DNA"/>
</dbReference>
<name>A0A2P2E9Y6_9PROT</name>
<protein>
    <submittedName>
        <fullName evidence="1">Uncharacterized protein</fullName>
    </submittedName>
</protein>